<proteinExistence type="inferred from homology"/>
<dbReference type="Gene3D" id="3.40.50.720">
    <property type="entry name" value="NAD(P)-binding Rossmann-like Domain"/>
    <property type="match status" value="1"/>
</dbReference>
<keyword evidence="2" id="KW-0521">NADP</keyword>
<dbReference type="PROSITE" id="PS00061">
    <property type="entry name" value="ADH_SHORT"/>
    <property type="match status" value="1"/>
</dbReference>
<dbReference type="InterPro" id="IPR002347">
    <property type="entry name" value="SDR_fam"/>
</dbReference>
<dbReference type="PANTHER" id="PTHR44229:SF4">
    <property type="entry name" value="15-HYDROXYPROSTAGLANDIN DEHYDROGENASE [NAD(+)]"/>
    <property type="match status" value="1"/>
</dbReference>
<evidence type="ECO:0000256" key="1">
    <source>
        <dbReference type="ARBA" id="ARBA00006484"/>
    </source>
</evidence>
<dbReference type="GO" id="GO:0005737">
    <property type="term" value="C:cytoplasm"/>
    <property type="evidence" value="ECO:0007669"/>
    <property type="project" value="TreeGrafter"/>
</dbReference>
<dbReference type="GO" id="GO:0016616">
    <property type="term" value="F:oxidoreductase activity, acting on the CH-OH group of donors, NAD or NADP as acceptor"/>
    <property type="evidence" value="ECO:0007669"/>
    <property type="project" value="TreeGrafter"/>
</dbReference>
<dbReference type="InterPro" id="IPR020904">
    <property type="entry name" value="Sc_DH/Rdtase_CS"/>
</dbReference>
<keyword evidence="3" id="KW-0560">Oxidoreductase</keyword>
<accession>A0A7H8RD80</accession>
<reference evidence="5" key="1">
    <citation type="submission" date="2020-06" db="EMBL/GenBank/DDBJ databases">
        <title>A chromosome-scale genome assembly of Talaromyces rugulosus W13939.</title>
        <authorList>
            <person name="Wang B."/>
            <person name="Guo L."/>
            <person name="Ye K."/>
            <person name="Wang L."/>
        </authorList>
    </citation>
    <scope>NUCLEOTIDE SEQUENCE [LARGE SCALE GENOMIC DNA]</scope>
    <source>
        <strain evidence="5">W13939</strain>
    </source>
</reference>
<comment type="similarity">
    <text evidence="1">Belongs to the short-chain dehydrogenases/reductases (SDR) family.</text>
</comment>
<dbReference type="PANTHER" id="PTHR44229">
    <property type="entry name" value="15-HYDROXYPROSTAGLANDIN DEHYDROGENASE [NAD(+)]"/>
    <property type="match status" value="1"/>
</dbReference>
<dbReference type="RefSeq" id="XP_035350122.1">
    <property type="nucleotide sequence ID" value="XM_035494229.1"/>
</dbReference>
<dbReference type="Proteomes" id="UP000509510">
    <property type="component" value="Chromosome VI"/>
</dbReference>
<dbReference type="GeneID" id="55998599"/>
<dbReference type="KEGG" id="trg:TRUGW13939_11120"/>
<evidence type="ECO:0000256" key="3">
    <source>
        <dbReference type="ARBA" id="ARBA00023002"/>
    </source>
</evidence>
<evidence type="ECO:0000313" key="5">
    <source>
        <dbReference type="Proteomes" id="UP000509510"/>
    </source>
</evidence>
<dbReference type="PRINTS" id="PR00081">
    <property type="entry name" value="GDHRDH"/>
</dbReference>
<name>A0A7H8RD80_TALRU</name>
<dbReference type="Pfam" id="PF00106">
    <property type="entry name" value="adh_short"/>
    <property type="match status" value="1"/>
</dbReference>
<evidence type="ECO:0000313" key="4">
    <source>
        <dbReference type="EMBL" id="QKX63948.1"/>
    </source>
</evidence>
<dbReference type="SUPFAM" id="SSF51735">
    <property type="entry name" value="NAD(P)-binding Rossmann-fold domains"/>
    <property type="match status" value="1"/>
</dbReference>
<keyword evidence="5" id="KW-1185">Reference proteome</keyword>
<dbReference type="InterPro" id="IPR036291">
    <property type="entry name" value="NAD(P)-bd_dom_sf"/>
</dbReference>
<gene>
    <name evidence="4" type="ORF">TRUGW13939_11120</name>
</gene>
<protein>
    <submittedName>
        <fullName evidence="4">Uncharacterized protein</fullName>
    </submittedName>
</protein>
<organism evidence="4 5">
    <name type="scientific">Talaromyces rugulosus</name>
    <name type="common">Penicillium rugulosum</name>
    <dbReference type="NCBI Taxonomy" id="121627"/>
    <lineage>
        <taxon>Eukaryota</taxon>
        <taxon>Fungi</taxon>
        <taxon>Dikarya</taxon>
        <taxon>Ascomycota</taxon>
        <taxon>Pezizomycotina</taxon>
        <taxon>Eurotiomycetes</taxon>
        <taxon>Eurotiomycetidae</taxon>
        <taxon>Eurotiales</taxon>
        <taxon>Trichocomaceae</taxon>
        <taxon>Talaromyces</taxon>
        <taxon>Talaromyces sect. Islandici</taxon>
    </lineage>
</organism>
<dbReference type="EMBL" id="CP055903">
    <property type="protein sequence ID" value="QKX63948.1"/>
    <property type="molecule type" value="Genomic_DNA"/>
</dbReference>
<evidence type="ECO:0000256" key="2">
    <source>
        <dbReference type="ARBA" id="ARBA00022857"/>
    </source>
</evidence>
<dbReference type="OrthoDB" id="5371740at2759"/>
<sequence>MSTQVPHYNVAHQTGQSPALDFSTTFQIDPSHVKNKTIVITGGASGFGAGFARKWASYGANIIIGDISIPSGEALTAELRRETSNQNHHFVRLDVTSWQSQVDFFRQAARLSPHGGIDTVVVNAGINNAEEQDSFENPKVDFLNDPSPPPPSFSTIDVNLTGALYTTHLAMWYLEHNPGSKSSGNNERDRHLLLLGSVASLYPIITQTHYAVSKHGILALFRCLRAGSVVVHGIRVNLICPYFIDTPIVPPSGRLILAGGALGVPEDVVQAGSLFVSRPDIAGRAVVVGPKIKVRVPVDKDGIASIAGADGVPQIDNIFDIIDPEKRAKVKEGPDGVVQERAIWEIFAEDFEDTDLFTKRVVALLNAYGAVKGWVGFFKDIAGAAISGVSKVVFGR</sequence>
<dbReference type="AlphaFoldDB" id="A0A7H8RD80"/>